<dbReference type="SUPFAM" id="SSF55874">
    <property type="entry name" value="ATPase domain of HSP90 chaperone/DNA topoisomerase II/histidine kinase"/>
    <property type="match status" value="1"/>
</dbReference>
<organism evidence="3 4">
    <name type="scientific">Corynebacterium alimapuense</name>
    <dbReference type="NCBI Taxonomy" id="1576874"/>
    <lineage>
        <taxon>Bacteria</taxon>
        <taxon>Bacillati</taxon>
        <taxon>Actinomycetota</taxon>
        <taxon>Actinomycetes</taxon>
        <taxon>Mycobacteriales</taxon>
        <taxon>Corynebacteriaceae</taxon>
        <taxon>Corynebacterium</taxon>
    </lineage>
</organism>
<dbReference type="InterPro" id="IPR027417">
    <property type="entry name" value="P-loop_NTPase"/>
</dbReference>
<dbReference type="GO" id="GO:0005524">
    <property type="term" value="F:ATP binding"/>
    <property type="evidence" value="ECO:0007669"/>
    <property type="project" value="InterPro"/>
</dbReference>
<dbReference type="PANTHER" id="PTHR47396">
    <property type="entry name" value="TYPE I RESTRICTION ENZYME ECOKI R PROTEIN"/>
    <property type="match status" value="1"/>
</dbReference>
<dbReference type="SUPFAM" id="SSF52540">
    <property type="entry name" value="P-loop containing nucleoside triphosphate hydrolases"/>
    <property type="match status" value="1"/>
</dbReference>
<dbReference type="SMART" id="SM00487">
    <property type="entry name" value="DEXDc"/>
    <property type="match status" value="1"/>
</dbReference>
<evidence type="ECO:0000313" key="4">
    <source>
        <dbReference type="Proteomes" id="UP000266975"/>
    </source>
</evidence>
<dbReference type="SMART" id="SM00490">
    <property type="entry name" value="HELICc"/>
    <property type="match status" value="1"/>
</dbReference>
<dbReference type="GO" id="GO:0003677">
    <property type="term" value="F:DNA binding"/>
    <property type="evidence" value="ECO:0007669"/>
    <property type="project" value="InterPro"/>
</dbReference>
<dbReference type="PROSITE" id="PS51194">
    <property type="entry name" value="HELICASE_CTER"/>
    <property type="match status" value="1"/>
</dbReference>
<dbReference type="Gene3D" id="3.40.50.300">
    <property type="entry name" value="P-loop containing nucleotide triphosphate hydrolases"/>
    <property type="match status" value="2"/>
</dbReference>
<proteinExistence type="predicted"/>
<dbReference type="GO" id="GO:0005829">
    <property type="term" value="C:cytosol"/>
    <property type="evidence" value="ECO:0007669"/>
    <property type="project" value="TreeGrafter"/>
</dbReference>
<dbReference type="PROSITE" id="PS51192">
    <property type="entry name" value="HELICASE_ATP_BIND_1"/>
    <property type="match status" value="1"/>
</dbReference>
<dbReference type="Pfam" id="PF04851">
    <property type="entry name" value="ResIII"/>
    <property type="match status" value="1"/>
</dbReference>
<name>A0A3M8K789_9CORY</name>
<dbReference type="PANTHER" id="PTHR47396:SF1">
    <property type="entry name" value="ATP-DEPENDENT HELICASE IRC3-RELATED"/>
    <property type="match status" value="1"/>
</dbReference>
<dbReference type="NCBIfam" id="NF047352">
    <property type="entry name" value="P_loop_sacsin"/>
    <property type="match status" value="1"/>
</dbReference>
<evidence type="ECO:0000259" key="2">
    <source>
        <dbReference type="PROSITE" id="PS51194"/>
    </source>
</evidence>
<keyword evidence="4" id="KW-1185">Reference proteome</keyword>
<evidence type="ECO:0008006" key="5">
    <source>
        <dbReference type="Google" id="ProtNLM"/>
    </source>
</evidence>
<feature type="domain" description="Helicase C-terminal" evidence="2">
    <location>
        <begin position="1432"/>
        <end position="1583"/>
    </location>
</feature>
<evidence type="ECO:0000313" key="3">
    <source>
        <dbReference type="EMBL" id="RNE48432.1"/>
    </source>
</evidence>
<dbReference type="InterPro" id="IPR050742">
    <property type="entry name" value="Helicase_Restrict-Modif_Enz"/>
</dbReference>
<gene>
    <name evidence="3" type="ORF">C5L39_07940</name>
</gene>
<dbReference type="GO" id="GO:0016787">
    <property type="term" value="F:hydrolase activity"/>
    <property type="evidence" value="ECO:0007669"/>
    <property type="project" value="InterPro"/>
</dbReference>
<dbReference type="InterPro" id="IPR036890">
    <property type="entry name" value="HATPase_C_sf"/>
</dbReference>
<comment type="caution">
    <text evidence="3">The sequence shown here is derived from an EMBL/GenBank/DDBJ whole genome shotgun (WGS) entry which is preliminary data.</text>
</comment>
<evidence type="ECO:0000259" key="1">
    <source>
        <dbReference type="PROSITE" id="PS51192"/>
    </source>
</evidence>
<feature type="domain" description="Helicase ATP-binding" evidence="1">
    <location>
        <begin position="1191"/>
        <end position="1364"/>
    </location>
</feature>
<dbReference type="Proteomes" id="UP000266975">
    <property type="component" value="Unassembled WGS sequence"/>
</dbReference>
<sequence>MQDWNDPDLELLNLVDEYRNRCVEVYRNDSNRIEEDAQKEASIAEGGYGRKQIQELIQNAADAMHGSKGKIEVLLTPKALYVANEGNPFVDEGVRALLYHHLSDKKGDEIGRFGLGFKSISGVSDGPMILSRSASFQFGRSKTAEFLKDQLGYEWDKSAVPALRIAWTVNPAEAFLDDDTLRSLSKWATTIVKVPIKDGALDGLESELDDFDQSFCLFVPHVTELRLTSTRKNSDKRYQTKTSGKRVFLVDAAGRKSTWVVVHKDHVPSREALNSAGQSARRDSITVSWAVPLDGGAGTGRLSAYFPVKSELSLSGYINAPWKLSDDRINVIEGKFNSEILTEVVPQLVVDARSELISGNPTAKDNDEKRFGRYLDVLPARGREAKSWADREINKPIYQALREVRSLPNAAEELRTPQGLKMLPAVIPDRLQADWIEHAVDKEGWLHPQCSSNRDRRSKVVRLMTKDDRERTKEEEGRFSKSITTWLESFIDAEARTPDPNQSLRALGYAALLLGEVDPSEEDCEAAIQESNIVLLEIGIYVQPIAGRCFIRNSSEDSAPGIIDPRVTDVQDGYIALKILGISDYAQTGKLMETLSELKTTAVGINWENLWAVLRQSDLEDIKEAFNELFNGKQSHVVRIKNGKGEWVLPASHYIPGKVIQNIVADYEYLVDSKFHAADHSVLDLLGIQDHPFRSQHENTKWLTEYKKEHRQAAGLEMKIVRPEWENIDFNESPLLLGPLDNFTKLSDTNRAAITQHILHSSTHPWVTPSYKTRRSSPILQPEYWLVKKYGLLQTTLEFAPIEKCFVIDDDDQDIRDIVPVITNLDLTDDMKDALGYHLNMEELSQDEFTELVETHVKRDNELAVGKSYSWWCYMSRDTGFVPSHIHVQDSGTWVLLDPKTVAVTADHEKEEEFEKLGIPTLKVSSPDDSKELSDNWKLMDGSTIPIEFEYRTGGEAQSLQFRYPSLSTLEIDRIEELSVQPCESIEMTTAIEGRPKSRIPVEYGRNGNTILSTGATESEELIQILQSLECNSEPDTVEYLLETTHANRNSKVRTRARNASSDAERLFLIAGEDHLYSLISNSAIEFLKRTNGQEPKGIHLAEVCIKMLGVNALRKACEQAKGSLQVGPPPGTWNGSHAARKWVRDLGFDEVWAGNKHVEKSKPTDYVDGPIEAETFHDYQQKVSDNLYKMLDGDGPNRGLVTLPTGAGKTRVAVQTIIEAIKNDCFSGPVLWLVDSAELCEQAIDAWAFLWRSSGSIGTRLSISRHWKNYSATEETSGVQVIVATWQKMLHTLDKEEYGWLQEAPLLVIDEAHTALSPSYTKILKWAGLTHTKRNKLLLGLTATPFRGRQDSDETTRLRNRFDNNMLDAGVFGDENPMKYLQRVEVLSHVTMETIRSDNFVSLTPAEIHDFKSLNWLPKSKEQELGQDLVRTQQIIDSIKSKPQEWSILVFATSVANAETLATLLTLEGIPSASINANTSQTDRELAVDRFKKGEIRVLTNYSVLTQGFDAPKTEAVYITRPTSSEVLYQQMIGRGLRGPKNGGTEHVHIVNLLDNITEFDLSINYKSFERLTDKGILDESI</sequence>
<reference evidence="3 4" key="1">
    <citation type="submission" date="2018-02" db="EMBL/GenBank/DDBJ databases">
        <title>Corynebacterium alimpuense sp. nov., a marine obligate actinomycete isolated from sediments of Valparaiso bay, Chile.</title>
        <authorList>
            <person name="Claverias F."/>
            <person name="Gonzales-Siles L."/>
            <person name="Salva-Serra F."/>
            <person name="Inganaes E."/>
            <person name="Molin K."/>
            <person name="Cumsille A."/>
            <person name="Undabarrena A."/>
            <person name="Couve E."/>
            <person name="Moore E.R.B."/>
            <person name="Gomila M."/>
            <person name="Camara B."/>
        </authorList>
    </citation>
    <scope>NUCLEOTIDE SEQUENCE [LARGE SCALE GENOMIC DNA]</scope>
    <source>
        <strain evidence="3 4">CCUG 69366</strain>
    </source>
</reference>
<dbReference type="EMBL" id="PTJO01000005">
    <property type="protein sequence ID" value="RNE48432.1"/>
    <property type="molecule type" value="Genomic_DNA"/>
</dbReference>
<dbReference type="Pfam" id="PF00271">
    <property type="entry name" value="Helicase_C"/>
    <property type="match status" value="1"/>
</dbReference>
<dbReference type="InterPro" id="IPR001650">
    <property type="entry name" value="Helicase_C-like"/>
</dbReference>
<protein>
    <recommendedName>
        <fullName evidence="5">Helicase</fullName>
    </recommendedName>
</protein>
<dbReference type="InterPro" id="IPR014001">
    <property type="entry name" value="Helicase_ATP-bd"/>
</dbReference>
<accession>A0A3M8K789</accession>
<dbReference type="RefSeq" id="WP_123048365.1">
    <property type="nucleotide sequence ID" value="NZ_PTJO01000005.1"/>
</dbReference>
<dbReference type="OrthoDB" id="9776021at2"/>
<dbReference type="InterPro" id="IPR006935">
    <property type="entry name" value="Helicase/UvrB_N"/>
</dbReference>